<feature type="region of interest" description="Disordered" evidence="1">
    <location>
        <begin position="357"/>
        <end position="392"/>
    </location>
</feature>
<evidence type="ECO:0000256" key="2">
    <source>
        <dbReference type="SAM" id="Phobius"/>
    </source>
</evidence>
<dbReference type="EMBL" id="WTPX01000159">
    <property type="protein sequence ID" value="NNJ27487.1"/>
    <property type="molecule type" value="Genomic_DNA"/>
</dbReference>
<keyword evidence="2" id="KW-0472">Membrane</keyword>
<evidence type="ECO:0000256" key="1">
    <source>
        <dbReference type="SAM" id="MobiDB-lite"/>
    </source>
</evidence>
<protein>
    <submittedName>
        <fullName evidence="3">Uncharacterized protein</fullName>
    </submittedName>
</protein>
<feature type="compositionally biased region" description="Basic and acidic residues" evidence="1">
    <location>
        <begin position="383"/>
        <end position="392"/>
    </location>
</feature>
<feature type="transmembrane region" description="Helical" evidence="2">
    <location>
        <begin position="119"/>
        <end position="143"/>
    </location>
</feature>
<reference evidence="3 4" key="1">
    <citation type="journal article" date="2020" name="Syst. Appl. Microbiol.">
        <title>Alienimonas chondri sp. nov., a novel planctomycete isolated from the biofilm of the red alga Chondrus crispus.</title>
        <authorList>
            <person name="Vitorino I."/>
            <person name="Albuquerque L."/>
            <person name="Wiegand S."/>
            <person name="Kallscheuer N."/>
            <person name="da Costa M.S."/>
            <person name="Lobo-da-Cunha A."/>
            <person name="Jogler C."/>
            <person name="Lage O.M."/>
        </authorList>
    </citation>
    <scope>NUCLEOTIDE SEQUENCE [LARGE SCALE GENOMIC DNA]</scope>
    <source>
        <strain evidence="3 4">LzC2</strain>
    </source>
</reference>
<evidence type="ECO:0000313" key="4">
    <source>
        <dbReference type="Proteomes" id="UP000609651"/>
    </source>
</evidence>
<feature type="transmembrane region" description="Helical" evidence="2">
    <location>
        <begin position="18"/>
        <end position="37"/>
    </location>
</feature>
<organism evidence="3 4">
    <name type="scientific">Alienimonas chondri</name>
    <dbReference type="NCBI Taxonomy" id="2681879"/>
    <lineage>
        <taxon>Bacteria</taxon>
        <taxon>Pseudomonadati</taxon>
        <taxon>Planctomycetota</taxon>
        <taxon>Planctomycetia</taxon>
        <taxon>Planctomycetales</taxon>
        <taxon>Planctomycetaceae</taxon>
        <taxon>Alienimonas</taxon>
    </lineage>
</organism>
<dbReference type="Proteomes" id="UP000609651">
    <property type="component" value="Unassembled WGS sequence"/>
</dbReference>
<accession>A0ABX1VI37</accession>
<feature type="transmembrane region" description="Helical" evidence="2">
    <location>
        <begin position="253"/>
        <end position="276"/>
    </location>
</feature>
<gene>
    <name evidence="3" type="ORF">LzC2_35920</name>
</gene>
<proteinExistence type="predicted"/>
<name>A0ABX1VI37_9PLAN</name>
<keyword evidence="2" id="KW-1133">Transmembrane helix</keyword>
<feature type="transmembrane region" description="Helical" evidence="2">
    <location>
        <begin position="199"/>
        <end position="232"/>
    </location>
</feature>
<evidence type="ECO:0000313" key="3">
    <source>
        <dbReference type="EMBL" id="NNJ27487.1"/>
    </source>
</evidence>
<feature type="transmembrane region" description="Helical" evidence="2">
    <location>
        <begin position="164"/>
        <end position="187"/>
    </location>
</feature>
<keyword evidence="4" id="KW-1185">Reference proteome</keyword>
<comment type="caution">
    <text evidence="3">The sequence shown here is derived from an EMBL/GenBank/DDBJ whole genome shotgun (WGS) entry which is preliminary data.</text>
</comment>
<feature type="transmembrane region" description="Helical" evidence="2">
    <location>
        <begin position="324"/>
        <end position="345"/>
    </location>
</feature>
<keyword evidence="2" id="KW-0812">Transmembrane</keyword>
<sequence length="392" mass="39863">MDWARWVPEFRLLEAPRIAASPVIILLAFAGLALTAGGDQGITTLLGGAPPLTEPVTPPVAAPWEGAPLGGDLDEGGFGIQFVPAASAAFAPLQPAYAAATDLLSLRSVEAVFRGAVRLLWALIVWGFFGTVICRCAAVRFALGATGSPTAAVRLAGRTWVSALGGPLLPATGLGVLALGLILLGWAGDIPAAGPWLVAVLWGAALLAGLAAVALLVLAAVGWPLMLACLAVEGSDAFDAFSRAFSYVLGRPLRLALHVAIGVVIAAVAVSAVHLATTAAAQLAAGFAAVGMGQEDLTATGVTGAEGASTAAAVGSFWTALWKALPAAFAAGLFWTLTTVSYFLLRYADDAVETDEIWQPKDGPPADDGEVPRVGVAASDVPTIERPHQPTI</sequence>